<dbReference type="EMBL" id="CP000585">
    <property type="protein sequence ID" value="ABO96299.1"/>
    <property type="molecule type" value="Genomic_DNA"/>
</dbReference>
<proteinExistence type="predicted"/>
<feature type="coiled-coil region" evidence="1">
    <location>
        <begin position="69"/>
        <end position="107"/>
    </location>
</feature>
<feature type="non-terminal residue" evidence="2">
    <location>
        <position position="228"/>
    </location>
</feature>
<dbReference type="HOGENOM" id="CLU_1217438_0_0_1"/>
<reference evidence="2 3" key="1">
    <citation type="journal article" date="2007" name="Proc. Natl. Acad. Sci. U.S.A.">
        <title>The tiny eukaryote Ostreococcus provides genomic insights into the paradox of plankton speciation.</title>
        <authorList>
            <person name="Palenik B."/>
            <person name="Grimwood J."/>
            <person name="Aerts A."/>
            <person name="Rouze P."/>
            <person name="Salamov A."/>
            <person name="Putnam N."/>
            <person name="Dupont C."/>
            <person name="Jorgensen R."/>
            <person name="Derelle E."/>
            <person name="Rombauts S."/>
            <person name="Zhou K."/>
            <person name="Otillar R."/>
            <person name="Merchant S.S."/>
            <person name="Podell S."/>
            <person name="Gaasterland T."/>
            <person name="Napoli C."/>
            <person name="Gendler K."/>
            <person name="Manuell A."/>
            <person name="Tai V."/>
            <person name="Vallon O."/>
            <person name="Piganeau G."/>
            <person name="Jancek S."/>
            <person name="Heijde M."/>
            <person name="Jabbari K."/>
            <person name="Bowler C."/>
            <person name="Lohr M."/>
            <person name="Robbens S."/>
            <person name="Werner G."/>
            <person name="Dubchak I."/>
            <person name="Pazour G.J."/>
            <person name="Ren Q."/>
            <person name="Paulsen I."/>
            <person name="Delwiche C."/>
            <person name="Schmutz J."/>
            <person name="Rokhsar D."/>
            <person name="Van de Peer Y."/>
            <person name="Moreau H."/>
            <person name="Grigoriev I.V."/>
        </authorList>
    </citation>
    <scope>NUCLEOTIDE SEQUENCE [LARGE SCALE GENOMIC DNA]</scope>
    <source>
        <strain evidence="2 3">CCE9901</strain>
    </source>
</reference>
<feature type="coiled-coil region" evidence="1">
    <location>
        <begin position="134"/>
        <end position="223"/>
    </location>
</feature>
<accession>A4RXI7</accession>
<dbReference type="KEGG" id="olu:OSTLU_94305"/>
<dbReference type="STRING" id="436017.A4RXI7"/>
<keyword evidence="3" id="KW-1185">Reference proteome</keyword>
<sequence>MGVSFRVEPLALLEAWRGTDGGVKTVDDSWRVRALRAEEALRAERNDCGDCHKRRATAEAALEEHTRWLGEERSAKAALEQELNDLKAHMEKKIQELTANAEKDRVKAKRSLEAAIEAANRVTKQNALDERRKRDQLDDLNAKLKKDIIELEKINANAQERISKLEIELKSSYDIKSSINISISTNEAFAKLEDDKHKLEIENAALKKSLDGKSEEVDRLKDELNALR</sequence>
<evidence type="ECO:0000256" key="1">
    <source>
        <dbReference type="SAM" id="Coils"/>
    </source>
</evidence>
<protein>
    <submittedName>
        <fullName evidence="2">Uncharacterized protein</fullName>
    </submittedName>
</protein>
<dbReference type="Proteomes" id="UP000001568">
    <property type="component" value="Chromosome 5"/>
</dbReference>
<dbReference type="AlphaFoldDB" id="A4RXI7"/>
<keyword evidence="1" id="KW-0175">Coiled coil</keyword>
<dbReference type="GeneID" id="5001801"/>
<evidence type="ECO:0000313" key="2">
    <source>
        <dbReference type="EMBL" id="ABO96299.1"/>
    </source>
</evidence>
<dbReference type="Gramene" id="ABO96299">
    <property type="protein sequence ID" value="ABO96299"/>
    <property type="gene ID" value="OSTLU_94305"/>
</dbReference>
<evidence type="ECO:0000313" key="3">
    <source>
        <dbReference type="Proteomes" id="UP000001568"/>
    </source>
</evidence>
<dbReference type="OrthoDB" id="10692041at2759"/>
<organism evidence="2 3">
    <name type="scientific">Ostreococcus lucimarinus (strain CCE9901)</name>
    <dbReference type="NCBI Taxonomy" id="436017"/>
    <lineage>
        <taxon>Eukaryota</taxon>
        <taxon>Viridiplantae</taxon>
        <taxon>Chlorophyta</taxon>
        <taxon>Mamiellophyceae</taxon>
        <taxon>Mamiellales</taxon>
        <taxon>Bathycoccaceae</taxon>
        <taxon>Ostreococcus</taxon>
    </lineage>
</organism>
<dbReference type="RefSeq" id="XP_001418006.1">
    <property type="nucleotide sequence ID" value="XM_001417969.1"/>
</dbReference>
<name>A4RXI7_OSTLU</name>
<gene>
    <name evidence="2" type="ORF">OSTLU_94305</name>
</gene>